<dbReference type="PANTHER" id="PTHR28025:SF1">
    <property type="entry name" value="DASH COMPLEX SUBUNIT DAD1"/>
    <property type="match status" value="1"/>
</dbReference>
<keyword evidence="19" id="KW-1185">Reference proteome</keyword>
<accession>A0AAW0DA27</accession>
<evidence type="ECO:0000256" key="17">
    <source>
        <dbReference type="SAM" id="MobiDB-lite"/>
    </source>
</evidence>
<evidence type="ECO:0000313" key="18">
    <source>
        <dbReference type="EMBL" id="KAK7048206.1"/>
    </source>
</evidence>
<feature type="region of interest" description="Disordered" evidence="17">
    <location>
        <begin position="72"/>
        <end position="92"/>
    </location>
</feature>
<dbReference type="GO" id="GO:0072686">
    <property type="term" value="C:mitotic spindle"/>
    <property type="evidence" value="ECO:0007669"/>
    <property type="project" value="InterPro"/>
</dbReference>
<keyword evidence="15" id="KW-0137">Centromere</keyword>
<keyword evidence="10" id="KW-0498">Mitosis</keyword>
<sequence>MAQQDEETSFFDRERERLTREIVSDFDALLSSTNSLNRKLEEIQGMTKEYPTIAALWHSFYELMQDSGKEADIAEEQSLKASVSNAPRESGR</sequence>
<dbReference type="GO" id="GO:0044732">
    <property type="term" value="C:mitotic spindle pole body"/>
    <property type="evidence" value="ECO:0007669"/>
    <property type="project" value="TreeGrafter"/>
</dbReference>
<evidence type="ECO:0000256" key="4">
    <source>
        <dbReference type="ARBA" id="ARBA00010146"/>
    </source>
</evidence>
<organism evidence="18 19">
    <name type="scientific">Favolaschia claudopus</name>
    <dbReference type="NCBI Taxonomy" id="2862362"/>
    <lineage>
        <taxon>Eukaryota</taxon>
        <taxon>Fungi</taxon>
        <taxon>Dikarya</taxon>
        <taxon>Basidiomycota</taxon>
        <taxon>Agaricomycotina</taxon>
        <taxon>Agaricomycetes</taxon>
        <taxon>Agaricomycetidae</taxon>
        <taxon>Agaricales</taxon>
        <taxon>Marasmiineae</taxon>
        <taxon>Mycenaceae</taxon>
        <taxon>Favolaschia</taxon>
    </lineage>
</organism>
<dbReference type="PANTHER" id="PTHR28025">
    <property type="entry name" value="DASH COMPLEX SUBUNIT DAD1"/>
    <property type="match status" value="1"/>
</dbReference>
<name>A0AAW0DA27_9AGAR</name>
<keyword evidence="7" id="KW-0963">Cytoplasm</keyword>
<evidence type="ECO:0000256" key="9">
    <source>
        <dbReference type="ARBA" id="ARBA00022701"/>
    </source>
</evidence>
<comment type="similarity">
    <text evidence="4">Belongs to the DASH complex DAD1 family.</text>
</comment>
<evidence type="ECO:0000256" key="13">
    <source>
        <dbReference type="ARBA" id="ARBA00023242"/>
    </source>
</evidence>
<dbReference type="GO" id="GO:0051301">
    <property type="term" value="P:cell division"/>
    <property type="evidence" value="ECO:0007669"/>
    <property type="project" value="UniProtKB-KW"/>
</dbReference>
<keyword evidence="6" id="KW-0158">Chromosome</keyword>
<comment type="subcellular location">
    <subcellularLocation>
        <location evidence="3">Chromosome</location>
        <location evidence="3">Centromere</location>
        <location evidence="3">Kinetochore</location>
    </subcellularLocation>
    <subcellularLocation>
        <location evidence="2">Cytoplasm</location>
        <location evidence="2">Cytoskeleton</location>
        <location evidence="2">Spindle</location>
    </subcellularLocation>
    <subcellularLocation>
        <location evidence="1">Nucleus</location>
    </subcellularLocation>
</comment>
<comment type="caution">
    <text evidence="18">The sequence shown here is derived from an EMBL/GenBank/DDBJ whole genome shotgun (WGS) entry which is preliminary data.</text>
</comment>
<protein>
    <recommendedName>
        <fullName evidence="5">DASH complex subunit DAD1</fullName>
    </recommendedName>
    <alternativeName>
        <fullName evidence="16">Outer kinetochore protein DAD1</fullName>
    </alternativeName>
</protein>
<evidence type="ECO:0000256" key="1">
    <source>
        <dbReference type="ARBA" id="ARBA00004123"/>
    </source>
</evidence>
<dbReference type="AlphaFoldDB" id="A0AAW0DA27"/>
<dbReference type="InterPro" id="IPR013958">
    <property type="entry name" value="DASH_Dad1"/>
</dbReference>
<evidence type="ECO:0000256" key="8">
    <source>
        <dbReference type="ARBA" id="ARBA00022618"/>
    </source>
</evidence>
<evidence type="ECO:0000256" key="12">
    <source>
        <dbReference type="ARBA" id="ARBA00023212"/>
    </source>
</evidence>
<keyword evidence="13" id="KW-0539">Nucleus</keyword>
<evidence type="ECO:0000256" key="16">
    <source>
        <dbReference type="ARBA" id="ARBA00030566"/>
    </source>
</evidence>
<evidence type="ECO:0000256" key="2">
    <source>
        <dbReference type="ARBA" id="ARBA00004186"/>
    </source>
</evidence>
<evidence type="ECO:0000256" key="10">
    <source>
        <dbReference type="ARBA" id="ARBA00022776"/>
    </source>
</evidence>
<reference evidence="18 19" key="1">
    <citation type="journal article" date="2024" name="J Genomics">
        <title>Draft genome sequencing and assembly of Favolaschia claudopus CIRM-BRFM 2984 isolated from oak limbs.</title>
        <authorList>
            <person name="Navarro D."/>
            <person name="Drula E."/>
            <person name="Chaduli D."/>
            <person name="Cazenave R."/>
            <person name="Ahrendt S."/>
            <person name="Wang J."/>
            <person name="Lipzen A."/>
            <person name="Daum C."/>
            <person name="Barry K."/>
            <person name="Grigoriev I.V."/>
            <person name="Favel A."/>
            <person name="Rosso M.N."/>
            <person name="Martin F."/>
        </authorList>
    </citation>
    <scope>NUCLEOTIDE SEQUENCE [LARGE SCALE GENOMIC DNA]</scope>
    <source>
        <strain evidence="18 19">CIRM-BRFM 2984</strain>
    </source>
</reference>
<evidence type="ECO:0000256" key="3">
    <source>
        <dbReference type="ARBA" id="ARBA00004629"/>
    </source>
</evidence>
<feature type="compositionally biased region" description="Polar residues" evidence="17">
    <location>
        <begin position="79"/>
        <end position="92"/>
    </location>
</feature>
<dbReference type="EMBL" id="JAWWNJ010000009">
    <property type="protein sequence ID" value="KAK7048206.1"/>
    <property type="molecule type" value="Genomic_DNA"/>
</dbReference>
<keyword evidence="12" id="KW-0206">Cytoskeleton</keyword>
<evidence type="ECO:0000256" key="11">
    <source>
        <dbReference type="ARBA" id="ARBA00022838"/>
    </source>
</evidence>
<gene>
    <name evidence="18" type="ORF">R3P38DRAFT_2867981</name>
</gene>
<evidence type="ECO:0000256" key="15">
    <source>
        <dbReference type="ARBA" id="ARBA00023328"/>
    </source>
</evidence>
<dbReference type="Proteomes" id="UP001362999">
    <property type="component" value="Unassembled WGS sequence"/>
</dbReference>
<evidence type="ECO:0000256" key="7">
    <source>
        <dbReference type="ARBA" id="ARBA00022490"/>
    </source>
</evidence>
<evidence type="ECO:0000256" key="5">
    <source>
        <dbReference type="ARBA" id="ARBA00020261"/>
    </source>
</evidence>
<keyword evidence="11" id="KW-0995">Kinetochore</keyword>
<proteinExistence type="inferred from homology"/>
<dbReference type="Pfam" id="PF08649">
    <property type="entry name" value="DASH_Dad1"/>
    <property type="match status" value="1"/>
</dbReference>
<evidence type="ECO:0000256" key="6">
    <source>
        <dbReference type="ARBA" id="ARBA00022454"/>
    </source>
</evidence>
<dbReference type="GO" id="GO:0005876">
    <property type="term" value="C:spindle microtubule"/>
    <property type="evidence" value="ECO:0007669"/>
    <property type="project" value="TreeGrafter"/>
</dbReference>
<evidence type="ECO:0000313" key="19">
    <source>
        <dbReference type="Proteomes" id="UP001362999"/>
    </source>
</evidence>
<keyword evidence="9" id="KW-0493">Microtubule</keyword>
<keyword evidence="8" id="KW-0132">Cell division</keyword>
<evidence type="ECO:0000256" key="14">
    <source>
        <dbReference type="ARBA" id="ARBA00023306"/>
    </source>
</evidence>
<keyword evidence="14" id="KW-0131">Cell cycle</keyword>
<dbReference type="GO" id="GO:0042729">
    <property type="term" value="C:DASH complex"/>
    <property type="evidence" value="ECO:0007669"/>
    <property type="project" value="InterPro"/>
</dbReference>
<dbReference type="GO" id="GO:0051010">
    <property type="term" value="F:microtubule plus-end binding"/>
    <property type="evidence" value="ECO:0007669"/>
    <property type="project" value="TreeGrafter"/>
</dbReference>